<dbReference type="GO" id="GO:0005975">
    <property type="term" value="P:carbohydrate metabolic process"/>
    <property type="evidence" value="ECO:0007669"/>
    <property type="project" value="InterPro"/>
</dbReference>
<dbReference type="Proteomes" id="UP000094526">
    <property type="component" value="Unassembled WGS sequence"/>
</dbReference>
<dbReference type="eggNOG" id="KOG2431">
    <property type="taxonomic scope" value="Eukaryota"/>
</dbReference>
<reference evidence="13" key="1">
    <citation type="submission" date="2015-07" db="EMBL/GenBank/DDBJ databases">
        <authorList>
            <person name="Teixeira M.M."/>
            <person name="Souza R.C."/>
            <person name="Almeida L.G."/>
            <person name="Vicente V.A."/>
            <person name="de Hoog S."/>
            <person name="Bocca A.L."/>
            <person name="de Almeida S.R."/>
            <person name="Vasconcelos A.T."/>
            <person name="Felipe M.S."/>
        </authorList>
    </citation>
    <scope>NUCLEOTIDE SEQUENCE [LARGE SCALE GENOMIC DNA]</scope>
    <source>
        <strain evidence="13">KSF</strain>
    </source>
</reference>
<evidence type="ECO:0000256" key="10">
    <source>
        <dbReference type="SAM" id="MobiDB-lite"/>
    </source>
</evidence>
<keyword evidence="7" id="KW-0106">Calcium</keyword>
<dbReference type="InterPro" id="IPR001382">
    <property type="entry name" value="Glyco_hydro_47"/>
</dbReference>
<feature type="active site" evidence="6">
    <location>
        <position position="505"/>
    </location>
</feature>
<dbReference type="EMBL" id="LGRB01000003">
    <property type="protein sequence ID" value="OCT54574.1"/>
    <property type="molecule type" value="Genomic_DNA"/>
</dbReference>
<comment type="pathway">
    <text evidence="2">Protein modification; protein glycosylation.</text>
</comment>
<keyword evidence="9" id="KW-0326">Glycosidase</keyword>
<comment type="similarity">
    <text evidence="3 9">Belongs to the glycosyl hydrolase 47 family.</text>
</comment>
<evidence type="ECO:0000256" key="6">
    <source>
        <dbReference type="PIRSR" id="PIRSR601382-1"/>
    </source>
</evidence>
<dbReference type="AlphaFoldDB" id="A0A1C1D1G0"/>
<evidence type="ECO:0000256" key="1">
    <source>
        <dbReference type="ARBA" id="ARBA00001913"/>
    </source>
</evidence>
<feature type="active site" description="Proton donor" evidence="6">
    <location>
        <position position="191"/>
    </location>
</feature>
<feature type="disulfide bond" evidence="8">
    <location>
        <begin position="399"/>
        <end position="428"/>
    </location>
</feature>
<evidence type="ECO:0000313" key="13">
    <source>
        <dbReference type="Proteomes" id="UP000094526"/>
    </source>
</evidence>
<dbReference type="EC" id="3.2.1.-" evidence="9"/>
<keyword evidence="11" id="KW-0732">Signal</keyword>
<dbReference type="PANTHER" id="PTHR11742">
    <property type="entry name" value="MANNOSYL-OLIGOSACCHARIDE ALPHA-1,2-MANNOSIDASE-RELATED"/>
    <property type="match status" value="1"/>
</dbReference>
<feature type="compositionally biased region" description="Low complexity" evidence="10">
    <location>
        <begin position="38"/>
        <end position="50"/>
    </location>
</feature>
<accession>A0A1C1D1G0</accession>
<proteinExistence type="inferred from homology"/>
<gene>
    <name evidence="12" type="primary">MNS1</name>
    <name evidence="12" type="ORF">CLCR_02852</name>
</gene>
<dbReference type="GO" id="GO:0005783">
    <property type="term" value="C:endoplasmic reticulum"/>
    <property type="evidence" value="ECO:0007669"/>
    <property type="project" value="TreeGrafter"/>
</dbReference>
<dbReference type="GO" id="GO:0005509">
    <property type="term" value="F:calcium ion binding"/>
    <property type="evidence" value="ECO:0007669"/>
    <property type="project" value="InterPro"/>
</dbReference>
<keyword evidence="5 8" id="KW-1015">Disulfide bond</keyword>
<evidence type="ECO:0000256" key="8">
    <source>
        <dbReference type="PIRSR" id="PIRSR601382-3"/>
    </source>
</evidence>
<keyword evidence="4 9" id="KW-0378">Hydrolase</keyword>
<dbReference type="PRINTS" id="PR00747">
    <property type="entry name" value="GLYHDRLASE47"/>
</dbReference>
<comment type="caution">
    <text evidence="12">The sequence shown here is derived from an EMBL/GenBank/DDBJ whole genome shotgun (WGS) entry which is preliminary data.</text>
</comment>
<sequence>MVSLPTRRVLIVVALAFTALLLLYQLHGNAATPPPQSGPTSASPPQATSSHQKPNVSPAPNSFWKSRQTHYPLQALNPLPTGKPKQLPLVQHRFTPLGIQDVEVQRSRQLQVKEAFKKCWTSYHENAWMRDELSPISGGGRDTFGGWAATLVDALDTLWIMGLEDEFRTAASAAVDIDFSTSTDDTINIFETTIRYLGGFLAAYDLSGDRQLLTKAIEVGEMLLVAFDTPNHMPITRWDWKKAAAGIERQQAPDFMLVSELGSLSVEFTRLSQLTGDQRWYDAIDSIATLFDQQQAMTKIPGLWPVVVNPQNQDLTVDGGFTLGGMSDSLYEYFAKEYVLLGGLAPMYQKLYEQSMAASIEHLLFRPMTPTGADILFGGDARVDNNGIVQEPRGQHLTCFAGGMFALGGRIFSNPGHVEIGRKLTDGCVWAYENMPRGVMPEIVHFLPCPSKTNCAWDPQRYDAAVLERAGPAPANSNIDDIIVQKRLPLGFTDIDDRRYILRPEAIESVFIMYRVTGDRMYQEKAWQMFQSIQNITTTEIANAAVSDITATGVDGLPPKDDRMESFWLAETLKYFYLIFSDPDLISLDQYVFNTEAHPLRRPS</sequence>
<dbReference type="Gene3D" id="1.50.10.10">
    <property type="match status" value="1"/>
</dbReference>
<dbReference type="VEuPathDB" id="FungiDB:G647_04680"/>
<dbReference type="GO" id="GO:0036503">
    <property type="term" value="P:ERAD pathway"/>
    <property type="evidence" value="ECO:0007669"/>
    <property type="project" value="UniProtKB-ARBA"/>
</dbReference>
<evidence type="ECO:0000256" key="3">
    <source>
        <dbReference type="ARBA" id="ARBA00007658"/>
    </source>
</evidence>
<dbReference type="FunFam" id="1.50.10.10:FF:000037">
    <property type="entry name" value="alpha-1,2-Mannosidase"/>
    <property type="match status" value="1"/>
</dbReference>
<feature type="compositionally biased region" description="Polar residues" evidence="10">
    <location>
        <begin position="51"/>
        <end position="63"/>
    </location>
</feature>
<dbReference type="UniPathway" id="UPA00378"/>
<feature type="active site" evidence="6">
    <location>
        <position position="328"/>
    </location>
</feature>
<organism evidence="12 13">
    <name type="scientific">Cladophialophora carrionii</name>
    <dbReference type="NCBI Taxonomy" id="86049"/>
    <lineage>
        <taxon>Eukaryota</taxon>
        <taxon>Fungi</taxon>
        <taxon>Dikarya</taxon>
        <taxon>Ascomycota</taxon>
        <taxon>Pezizomycotina</taxon>
        <taxon>Eurotiomycetes</taxon>
        <taxon>Chaetothyriomycetidae</taxon>
        <taxon>Chaetothyriales</taxon>
        <taxon>Herpotrichiellaceae</taxon>
        <taxon>Cladophialophora</taxon>
    </lineage>
</organism>
<dbReference type="InterPro" id="IPR036026">
    <property type="entry name" value="Seven-hairpin_glycosidases"/>
</dbReference>
<feature type="signal peptide" evidence="11">
    <location>
        <begin position="1"/>
        <end position="31"/>
    </location>
</feature>
<dbReference type="GO" id="GO:0016020">
    <property type="term" value="C:membrane"/>
    <property type="evidence" value="ECO:0007669"/>
    <property type="project" value="InterPro"/>
</dbReference>
<dbReference type="SUPFAM" id="SSF48225">
    <property type="entry name" value="Seven-hairpin glycosidases"/>
    <property type="match status" value="1"/>
</dbReference>
<name>A0A1C1D1G0_9EURO</name>
<dbReference type="InterPro" id="IPR012341">
    <property type="entry name" value="6hp_glycosidase-like_sf"/>
</dbReference>
<dbReference type="Pfam" id="PF01532">
    <property type="entry name" value="Glyco_hydro_47"/>
    <property type="match status" value="1"/>
</dbReference>
<dbReference type="PANTHER" id="PTHR11742:SF89">
    <property type="entry name" value="ALPHA-1,2-MANNOSIDASE"/>
    <property type="match status" value="1"/>
</dbReference>
<dbReference type="InterPro" id="IPR050749">
    <property type="entry name" value="Glycosyl_Hydrolase_47"/>
</dbReference>
<comment type="cofactor">
    <cofactor evidence="1 7">
        <name>Ca(2+)</name>
        <dbReference type="ChEBI" id="CHEBI:29108"/>
    </cofactor>
</comment>
<feature type="chain" id="PRO_5008651184" description="alpha-1,2-Mannosidase" evidence="11">
    <location>
        <begin position="32"/>
        <end position="604"/>
    </location>
</feature>
<protein>
    <recommendedName>
        <fullName evidence="9">alpha-1,2-Mannosidase</fullName>
        <ecNumber evidence="9">3.2.1.-</ecNumber>
    </recommendedName>
</protein>
<evidence type="ECO:0000256" key="9">
    <source>
        <dbReference type="RuleBase" id="RU361193"/>
    </source>
</evidence>
<evidence type="ECO:0000256" key="2">
    <source>
        <dbReference type="ARBA" id="ARBA00004922"/>
    </source>
</evidence>
<evidence type="ECO:0000256" key="5">
    <source>
        <dbReference type="ARBA" id="ARBA00023157"/>
    </source>
</evidence>
<dbReference type="STRING" id="86049.A0A1C1D1G0"/>
<feature type="binding site" evidence="7">
    <location>
        <position position="595"/>
    </location>
    <ligand>
        <name>Ca(2+)</name>
        <dbReference type="ChEBI" id="CHEBI:29108"/>
    </ligand>
</feature>
<dbReference type="VEuPathDB" id="FungiDB:CLCR_02852"/>
<evidence type="ECO:0000256" key="4">
    <source>
        <dbReference type="ARBA" id="ARBA00022801"/>
    </source>
</evidence>
<dbReference type="OrthoDB" id="8118055at2759"/>
<evidence type="ECO:0000256" key="11">
    <source>
        <dbReference type="SAM" id="SignalP"/>
    </source>
</evidence>
<feature type="active site" description="Proton donor" evidence="6">
    <location>
        <position position="442"/>
    </location>
</feature>
<feature type="region of interest" description="Disordered" evidence="10">
    <location>
        <begin position="31"/>
        <end position="63"/>
    </location>
</feature>
<keyword evidence="13" id="KW-1185">Reference proteome</keyword>
<evidence type="ECO:0000313" key="12">
    <source>
        <dbReference type="EMBL" id="OCT54574.1"/>
    </source>
</evidence>
<evidence type="ECO:0000256" key="7">
    <source>
        <dbReference type="PIRSR" id="PIRSR601382-2"/>
    </source>
</evidence>
<dbReference type="GO" id="GO:0004571">
    <property type="term" value="F:mannosyl-oligosaccharide 1,2-alpha-mannosidase activity"/>
    <property type="evidence" value="ECO:0007669"/>
    <property type="project" value="InterPro"/>
</dbReference>
<keyword evidence="7" id="KW-0479">Metal-binding</keyword>